<keyword evidence="1" id="KW-0732">Signal</keyword>
<gene>
    <name evidence="2" type="ORF">H3Z82_02595</name>
</gene>
<organism evidence="2 3">
    <name type="scientific">Gelidibacter maritimus</name>
    <dbReference type="NCBI Taxonomy" id="2761487"/>
    <lineage>
        <taxon>Bacteria</taxon>
        <taxon>Pseudomonadati</taxon>
        <taxon>Bacteroidota</taxon>
        <taxon>Flavobacteriia</taxon>
        <taxon>Flavobacteriales</taxon>
        <taxon>Flavobacteriaceae</taxon>
        <taxon>Gelidibacter</taxon>
    </lineage>
</organism>
<proteinExistence type="predicted"/>
<name>A0A7W2M2P3_9FLAO</name>
<evidence type="ECO:0000313" key="2">
    <source>
        <dbReference type="EMBL" id="MBA6151608.1"/>
    </source>
</evidence>
<comment type="caution">
    <text evidence="2">The sequence shown here is derived from an EMBL/GenBank/DDBJ whole genome shotgun (WGS) entry which is preliminary data.</text>
</comment>
<keyword evidence="3" id="KW-1185">Reference proteome</keyword>
<protein>
    <recommendedName>
        <fullName evidence="4">Lipocalin-like domain-containing protein</fullName>
    </recommendedName>
</protein>
<sequence>MKNLHLIYMLLFSMALMSCSSDDTNNDSPENPAFEATINGGTFSNYGFKLGAYEAVKGPNGTTLRITMADKNGKQMTLFLNSTGGFNKGTVKQMGDVDSDKFRTYVEIKDNQPATLYFSQSGNLKITNNREHPSKSEKSLISGEFNIEAITVDGTKSVTVKGSFNDLEFVK</sequence>
<accession>A0A7W2M2P3</accession>
<dbReference type="PROSITE" id="PS51257">
    <property type="entry name" value="PROKAR_LIPOPROTEIN"/>
    <property type="match status" value="1"/>
</dbReference>
<dbReference type="Proteomes" id="UP000541857">
    <property type="component" value="Unassembled WGS sequence"/>
</dbReference>
<dbReference type="AlphaFoldDB" id="A0A7W2M2P3"/>
<dbReference type="RefSeq" id="WP_182202334.1">
    <property type="nucleotide sequence ID" value="NZ_JACGLT010000002.1"/>
</dbReference>
<feature type="signal peptide" evidence="1">
    <location>
        <begin position="1"/>
        <end position="21"/>
    </location>
</feature>
<evidence type="ECO:0008006" key="4">
    <source>
        <dbReference type="Google" id="ProtNLM"/>
    </source>
</evidence>
<feature type="chain" id="PRO_5030869606" description="Lipocalin-like domain-containing protein" evidence="1">
    <location>
        <begin position="22"/>
        <end position="171"/>
    </location>
</feature>
<evidence type="ECO:0000313" key="3">
    <source>
        <dbReference type="Proteomes" id="UP000541857"/>
    </source>
</evidence>
<evidence type="ECO:0000256" key="1">
    <source>
        <dbReference type="SAM" id="SignalP"/>
    </source>
</evidence>
<dbReference type="EMBL" id="JACGLT010000002">
    <property type="protein sequence ID" value="MBA6151608.1"/>
    <property type="molecule type" value="Genomic_DNA"/>
</dbReference>
<reference evidence="2 3" key="1">
    <citation type="submission" date="2020-07" db="EMBL/GenBank/DDBJ databases">
        <title>Bacterium isolated from marine sediment.</title>
        <authorList>
            <person name="Shang D."/>
        </authorList>
    </citation>
    <scope>NUCLEOTIDE SEQUENCE [LARGE SCALE GENOMIC DNA]</scope>
    <source>
        <strain evidence="2 3">F6074</strain>
    </source>
</reference>